<protein>
    <submittedName>
        <fullName evidence="2">Uncharacterized protein</fullName>
    </submittedName>
</protein>
<name>A0A931IFK8_9NOCA</name>
<accession>A0A931IFK8</accession>
<dbReference type="AlphaFoldDB" id="A0A931IFK8"/>
<evidence type="ECO:0000256" key="1">
    <source>
        <dbReference type="SAM" id="MobiDB-lite"/>
    </source>
</evidence>
<dbReference type="Proteomes" id="UP000655751">
    <property type="component" value="Unassembled WGS sequence"/>
</dbReference>
<feature type="region of interest" description="Disordered" evidence="1">
    <location>
        <begin position="1"/>
        <end position="23"/>
    </location>
</feature>
<evidence type="ECO:0000313" key="2">
    <source>
        <dbReference type="EMBL" id="MBH0778788.1"/>
    </source>
</evidence>
<organism evidence="2 3">
    <name type="scientific">Nocardia bovistercoris</name>
    <dbReference type="NCBI Taxonomy" id="2785916"/>
    <lineage>
        <taxon>Bacteria</taxon>
        <taxon>Bacillati</taxon>
        <taxon>Actinomycetota</taxon>
        <taxon>Actinomycetes</taxon>
        <taxon>Mycobacteriales</taxon>
        <taxon>Nocardiaceae</taxon>
        <taxon>Nocardia</taxon>
    </lineage>
</organism>
<proteinExistence type="predicted"/>
<keyword evidence="3" id="KW-1185">Reference proteome</keyword>
<sequence>MSANESARRRRRAALRSDADRPALPLMFNVDDEGHEYPADLLDLAERPAQ</sequence>
<dbReference type="RefSeq" id="WP_196151084.1">
    <property type="nucleotide sequence ID" value="NZ_JADMLG010000008.1"/>
</dbReference>
<evidence type="ECO:0000313" key="3">
    <source>
        <dbReference type="Proteomes" id="UP000655751"/>
    </source>
</evidence>
<reference evidence="2" key="1">
    <citation type="submission" date="2020-11" db="EMBL/GenBank/DDBJ databases">
        <title>Nocardia NEAU-351.nov., a novel actinomycete isolated from the cow dung.</title>
        <authorList>
            <person name="Zhang X."/>
        </authorList>
    </citation>
    <scope>NUCLEOTIDE SEQUENCE</scope>
    <source>
        <strain evidence="2">NEAU-351</strain>
    </source>
</reference>
<gene>
    <name evidence="2" type="ORF">IT779_21130</name>
</gene>
<dbReference type="EMBL" id="JADMLG010000008">
    <property type="protein sequence ID" value="MBH0778788.1"/>
    <property type="molecule type" value="Genomic_DNA"/>
</dbReference>
<comment type="caution">
    <text evidence="2">The sequence shown here is derived from an EMBL/GenBank/DDBJ whole genome shotgun (WGS) entry which is preliminary data.</text>
</comment>